<dbReference type="AlphaFoldDB" id="A0A2G8JIB8"/>
<gene>
    <name evidence="3" type="ORF">BSL78_27693</name>
</gene>
<feature type="transmembrane region" description="Helical" evidence="1">
    <location>
        <begin position="149"/>
        <end position="168"/>
    </location>
</feature>
<keyword evidence="1" id="KW-0472">Membrane</keyword>
<comment type="caution">
    <text evidence="3">The sequence shown here is derived from an EMBL/GenBank/DDBJ whole genome shotgun (WGS) entry which is preliminary data.</text>
</comment>
<name>A0A2G8JIB8_STIJA</name>
<proteinExistence type="predicted"/>
<feature type="transmembrane region" description="Helical" evidence="1">
    <location>
        <begin position="209"/>
        <end position="229"/>
    </location>
</feature>
<keyword evidence="4" id="KW-1185">Reference proteome</keyword>
<reference evidence="3 4" key="1">
    <citation type="journal article" date="2017" name="PLoS Biol.">
        <title>The sea cucumber genome provides insights into morphological evolution and visceral regeneration.</title>
        <authorList>
            <person name="Zhang X."/>
            <person name="Sun L."/>
            <person name="Yuan J."/>
            <person name="Sun Y."/>
            <person name="Gao Y."/>
            <person name="Zhang L."/>
            <person name="Li S."/>
            <person name="Dai H."/>
            <person name="Hamel J.F."/>
            <person name="Liu C."/>
            <person name="Yu Y."/>
            <person name="Liu S."/>
            <person name="Lin W."/>
            <person name="Guo K."/>
            <person name="Jin S."/>
            <person name="Xu P."/>
            <person name="Storey K.B."/>
            <person name="Huan P."/>
            <person name="Zhang T."/>
            <person name="Zhou Y."/>
            <person name="Zhang J."/>
            <person name="Lin C."/>
            <person name="Li X."/>
            <person name="Xing L."/>
            <person name="Huo D."/>
            <person name="Sun M."/>
            <person name="Wang L."/>
            <person name="Mercier A."/>
            <person name="Li F."/>
            <person name="Yang H."/>
            <person name="Xiang J."/>
        </authorList>
    </citation>
    <scope>NUCLEOTIDE SEQUENCE [LARGE SCALE GENOMIC DNA]</scope>
    <source>
        <strain evidence="3">Shaxun</strain>
        <tissue evidence="3">Muscle</tissue>
    </source>
</reference>
<dbReference type="InterPro" id="IPR000620">
    <property type="entry name" value="EamA_dom"/>
</dbReference>
<feature type="transmembrane region" description="Helical" evidence="1">
    <location>
        <begin position="121"/>
        <end position="143"/>
    </location>
</feature>
<dbReference type="GO" id="GO:0016020">
    <property type="term" value="C:membrane"/>
    <property type="evidence" value="ECO:0007669"/>
    <property type="project" value="InterPro"/>
</dbReference>
<keyword evidence="1" id="KW-0812">Transmembrane</keyword>
<feature type="transmembrane region" description="Helical" evidence="1">
    <location>
        <begin position="62"/>
        <end position="80"/>
    </location>
</feature>
<evidence type="ECO:0000256" key="1">
    <source>
        <dbReference type="SAM" id="Phobius"/>
    </source>
</evidence>
<dbReference type="Proteomes" id="UP000230750">
    <property type="component" value="Unassembled WGS sequence"/>
</dbReference>
<protein>
    <recommendedName>
        <fullName evidence="2">EamA domain-containing protein</fullName>
    </recommendedName>
</protein>
<dbReference type="OrthoDB" id="306876at2759"/>
<keyword evidence="1" id="KW-1133">Transmembrane helix</keyword>
<dbReference type="EMBL" id="MRZV01001891">
    <property type="protein sequence ID" value="PIK35483.1"/>
    <property type="molecule type" value="Genomic_DNA"/>
</dbReference>
<evidence type="ECO:0000259" key="2">
    <source>
        <dbReference type="Pfam" id="PF00892"/>
    </source>
</evidence>
<evidence type="ECO:0000313" key="3">
    <source>
        <dbReference type="EMBL" id="PIK35483.1"/>
    </source>
</evidence>
<feature type="transmembrane region" description="Helical" evidence="1">
    <location>
        <begin position="241"/>
        <end position="261"/>
    </location>
</feature>
<sequence length="276" mass="30485">MQVEHLSLLKGDSQTFRLEKILCDQQCENQFDEDGGSDLLKLANGFLAAFRDIFPASDVSSWIVYGVLSGIMLALQLIAARIMMDTMPTEQIIFSRSVGMCVMLSTVSWGESHRYDAKDMLLYNLYGITNVTGIYVAYIALSFTNIGNVNSVALNLTIPTAIMAYVLLRETVTRCMLGLFLVNVVGIILVSDPHGLFTSSQVDEALRDFYGVVLPLFSMLAMTSSRIVARKTSLRGKIDTSLMTVMSGIVGVPTSLMLSLVRRITWTTPSMTYELI</sequence>
<feature type="domain" description="EamA" evidence="2">
    <location>
        <begin position="61"/>
        <end position="191"/>
    </location>
</feature>
<feature type="transmembrane region" description="Helical" evidence="1">
    <location>
        <begin position="175"/>
        <end position="197"/>
    </location>
</feature>
<accession>A0A2G8JIB8</accession>
<evidence type="ECO:0000313" key="4">
    <source>
        <dbReference type="Proteomes" id="UP000230750"/>
    </source>
</evidence>
<dbReference type="Pfam" id="PF00892">
    <property type="entry name" value="EamA"/>
    <property type="match status" value="1"/>
</dbReference>
<organism evidence="3 4">
    <name type="scientific">Stichopus japonicus</name>
    <name type="common">Sea cucumber</name>
    <dbReference type="NCBI Taxonomy" id="307972"/>
    <lineage>
        <taxon>Eukaryota</taxon>
        <taxon>Metazoa</taxon>
        <taxon>Echinodermata</taxon>
        <taxon>Eleutherozoa</taxon>
        <taxon>Echinozoa</taxon>
        <taxon>Holothuroidea</taxon>
        <taxon>Aspidochirotacea</taxon>
        <taxon>Aspidochirotida</taxon>
        <taxon>Stichopodidae</taxon>
        <taxon>Apostichopus</taxon>
    </lineage>
</organism>